<dbReference type="PROSITE" id="PS51184">
    <property type="entry name" value="JMJC"/>
    <property type="match status" value="1"/>
</dbReference>
<dbReference type="SMART" id="SM00558">
    <property type="entry name" value="JmjC"/>
    <property type="match status" value="1"/>
</dbReference>
<comment type="caution">
    <text evidence="4">The sequence shown here is derived from an EMBL/GenBank/DDBJ whole genome shotgun (WGS) entry which is preliminary data.</text>
</comment>
<feature type="region of interest" description="Disordered" evidence="1">
    <location>
        <begin position="172"/>
        <end position="212"/>
    </location>
</feature>
<gene>
    <name evidence="4" type="ORF">OC846_006350</name>
</gene>
<dbReference type="EMBL" id="JAPDMZ010000342">
    <property type="protein sequence ID" value="KAK0543621.1"/>
    <property type="molecule type" value="Genomic_DNA"/>
</dbReference>
<name>A0AAN6GLT3_9BASI</name>
<feature type="compositionally biased region" description="Basic and acidic residues" evidence="1">
    <location>
        <begin position="447"/>
        <end position="473"/>
    </location>
</feature>
<dbReference type="GO" id="GO:0051864">
    <property type="term" value="F:histone H3K36 demethylase activity"/>
    <property type="evidence" value="ECO:0007669"/>
    <property type="project" value="TreeGrafter"/>
</dbReference>
<dbReference type="Pfam" id="PF02375">
    <property type="entry name" value="JmjN"/>
    <property type="match status" value="1"/>
</dbReference>
<proteinExistence type="predicted"/>
<dbReference type="Pfam" id="PF02373">
    <property type="entry name" value="JmjC"/>
    <property type="match status" value="1"/>
</dbReference>
<evidence type="ECO:0000256" key="1">
    <source>
        <dbReference type="SAM" id="MobiDB-lite"/>
    </source>
</evidence>
<evidence type="ECO:0000313" key="5">
    <source>
        <dbReference type="Proteomes" id="UP001176517"/>
    </source>
</evidence>
<evidence type="ECO:0000313" key="4">
    <source>
        <dbReference type="EMBL" id="KAK0543621.1"/>
    </source>
</evidence>
<keyword evidence="5" id="KW-1185">Reference proteome</keyword>
<organism evidence="4 5">
    <name type="scientific">Tilletia horrida</name>
    <dbReference type="NCBI Taxonomy" id="155126"/>
    <lineage>
        <taxon>Eukaryota</taxon>
        <taxon>Fungi</taxon>
        <taxon>Dikarya</taxon>
        <taxon>Basidiomycota</taxon>
        <taxon>Ustilaginomycotina</taxon>
        <taxon>Exobasidiomycetes</taxon>
        <taxon>Tilletiales</taxon>
        <taxon>Tilletiaceae</taxon>
        <taxon>Tilletia</taxon>
    </lineage>
</organism>
<evidence type="ECO:0000259" key="2">
    <source>
        <dbReference type="PROSITE" id="PS51183"/>
    </source>
</evidence>
<dbReference type="AlphaFoldDB" id="A0AAN6GLT3"/>
<dbReference type="PANTHER" id="PTHR10694">
    <property type="entry name" value="LYSINE-SPECIFIC DEMETHYLASE"/>
    <property type="match status" value="1"/>
</dbReference>
<dbReference type="InterPro" id="IPR003347">
    <property type="entry name" value="JmjC_dom"/>
</dbReference>
<feature type="compositionally biased region" description="Basic and acidic residues" evidence="1">
    <location>
        <begin position="319"/>
        <end position="329"/>
    </location>
</feature>
<sequence length="667" mass="74559">MVASGKKKNKNIELPRAWLPPPSAPIPPGQPFLIQPDEYYPTTYSDSVHWNAVPVFRPTWEQFQDFFTYCQRIRPHGMQTGIVKIVPPQEWLDIQPDLTQRLEHIKIRRPLRQVVQPGGEGIYQQTNQPQRDCIFTVREWADMCASAEHRGPELKKIQDRLAERYELLALQKTRSRRRSNRAQDEQGDDHPQEGEVSTSQLAEQQGSTSAPSQLLEISAESTPLPTPPPSIAIEPAFPRIENDSLDATAETTTTEAPRHLTSAVHEPPSLLAQAEEETKPDLASVLSELDPPTAAAAAAAAAAAIHSTATSESPITVKPDPEDEKKSGADPKWNYKTAWMYEYLPPKFAAQATDADWTIDVCSEIEIEYWRSLGSLRSGGGSVYGRSAAALKAAWYGADQSGTLFDDDMRVWNVGKLDNVLTRMLGCIDEDGHWRNLNLDPIAGEGEESKDTKSGKVKIDRKGKGKATEDDRPTASSSLDSTSASAIAGVTTPYLYFGQWQATFSWHIEDMDLYSINYIHFGAPKQWYAIPQSERNRFETVMQTFFPTDAHRCKQFLRHKSYLVNPARLASIKPLKLVQHAGEIVLTFPFGYHSGFNLGFNCAESTNFALDDWPQLGMEAQVCQCLDREKPVHINVRKLYREAMAAQEKEDGGEADDEGGARRELAY</sequence>
<evidence type="ECO:0000259" key="3">
    <source>
        <dbReference type="PROSITE" id="PS51184"/>
    </source>
</evidence>
<dbReference type="GO" id="GO:0010468">
    <property type="term" value="P:regulation of gene expression"/>
    <property type="evidence" value="ECO:0007669"/>
    <property type="project" value="TreeGrafter"/>
</dbReference>
<protein>
    <recommendedName>
        <fullName evidence="6">JmjC domain-containing protein</fullName>
    </recommendedName>
</protein>
<feature type="domain" description="JmjC" evidence="3">
    <location>
        <begin position="461"/>
        <end position="625"/>
    </location>
</feature>
<dbReference type="GO" id="GO:0000785">
    <property type="term" value="C:chromatin"/>
    <property type="evidence" value="ECO:0007669"/>
    <property type="project" value="TreeGrafter"/>
</dbReference>
<dbReference type="Proteomes" id="UP001176517">
    <property type="component" value="Unassembled WGS sequence"/>
</dbReference>
<dbReference type="SUPFAM" id="SSF51197">
    <property type="entry name" value="Clavaminate synthase-like"/>
    <property type="match status" value="1"/>
</dbReference>
<feature type="compositionally biased region" description="Polar residues" evidence="1">
    <location>
        <begin position="195"/>
        <end position="212"/>
    </location>
</feature>
<reference evidence="4" key="1">
    <citation type="journal article" date="2023" name="PhytoFront">
        <title>Draft Genome Resources of Seven Strains of Tilletia horrida, Causal Agent of Kernel Smut of Rice.</title>
        <authorList>
            <person name="Khanal S."/>
            <person name="Antony Babu S."/>
            <person name="Zhou X.G."/>
        </authorList>
    </citation>
    <scope>NUCLEOTIDE SEQUENCE</scope>
    <source>
        <strain evidence="4">TX6</strain>
    </source>
</reference>
<feature type="region of interest" description="Disordered" evidence="1">
    <location>
        <begin position="308"/>
        <end position="331"/>
    </location>
</feature>
<feature type="compositionally biased region" description="Basic and acidic residues" evidence="1">
    <location>
        <begin position="181"/>
        <end position="193"/>
    </location>
</feature>
<dbReference type="SMART" id="SM00545">
    <property type="entry name" value="JmjN"/>
    <property type="match status" value="1"/>
</dbReference>
<dbReference type="PROSITE" id="PS51183">
    <property type="entry name" value="JMJN"/>
    <property type="match status" value="1"/>
</dbReference>
<dbReference type="GO" id="GO:0032454">
    <property type="term" value="F:histone H3K9 demethylase activity"/>
    <property type="evidence" value="ECO:0007669"/>
    <property type="project" value="TreeGrafter"/>
</dbReference>
<feature type="region of interest" description="Disordered" evidence="1">
    <location>
        <begin position="441"/>
        <end position="482"/>
    </location>
</feature>
<feature type="domain" description="JmjN" evidence="2">
    <location>
        <begin position="53"/>
        <end position="94"/>
    </location>
</feature>
<dbReference type="GO" id="GO:0005634">
    <property type="term" value="C:nucleus"/>
    <property type="evidence" value="ECO:0007669"/>
    <property type="project" value="TreeGrafter"/>
</dbReference>
<dbReference type="PANTHER" id="PTHR10694:SF7">
    <property type="entry name" value="[HISTONE H3]-TRIMETHYL-L-LYSINE(9) DEMETHYLASE"/>
    <property type="match status" value="1"/>
</dbReference>
<evidence type="ECO:0008006" key="6">
    <source>
        <dbReference type="Google" id="ProtNLM"/>
    </source>
</evidence>
<dbReference type="Gene3D" id="2.60.120.650">
    <property type="entry name" value="Cupin"/>
    <property type="match status" value="3"/>
</dbReference>
<feature type="region of interest" description="Disordered" evidence="1">
    <location>
        <begin position="1"/>
        <end position="20"/>
    </location>
</feature>
<dbReference type="InterPro" id="IPR003349">
    <property type="entry name" value="JmjN"/>
</dbReference>
<accession>A0AAN6GLT3</accession>
<feature type="region of interest" description="Disordered" evidence="1">
    <location>
        <begin position="647"/>
        <end position="667"/>
    </location>
</feature>